<evidence type="ECO:0000313" key="2">
    <source>
        <dbReference type="EMBL" id="THD65695.1"/>
    </source>
</evidence>
<name>A0A4S3LX01_9FLAO</name>
<dbReference type="Proteomes" id="UP000305939">
    <property type="component" value="Unassembled WGS sequence"/>
</dbReference>
<organism evidence="2 3">
    <name type="scientific">Robertkochia marina</name>
    <dbReference type="NCBI Taxonomy" id="1227945"/>
    <lineage>
        <taxon>Bacteria</taxon>
        <taxon>Pseudomonadati</taxon>
        <taxon>Bacteroidota</taxon>
        <taxon>Flavobacteriia</taxon>
        <taxon>Flavobacteriales</taxon>
        <taxon>Flavobacteriaceae</taxon>
        <taxon>Robertkochia</taxon>
    </lineage>
</organism>
<comment type="caution">
    <text evidence="2">The sequence shown here is derived from an EMBL/GenBank/DDBJ whole genome shotgun (WGS) entry which is preliminary data.</text>
</comment>
<dbReference type="RefSeq" id="WP_136336979.1">
    <property type="nucleotide sequence ID" value="NZ_QXMP01000002.1"/>
</dbReference>
<feature type="transmembrane region" description="Helical" evidence="1">
    <location>
        <begin position="510"/>
        <end position="529"/>
    </location>
</feature>
<accession>A0A4S3LX01</accession>
<keyword evidence="3" id="KW-1185">Reference proteome</keyword>
<feature type="transmembrane region" description="Helical" evidence="1">
    <location>
        <begin position="479"/>
        <end position="498"/>
    </location>
</feature>
<feature type="transmembrane region" description="Helical" evidence="1">
    <location>
        <begin position="240"/>
        <end position="262"/>
    </location>
</feature>
<keyword evidence="1" id="KW-0472">Membrane</keyword>
<evidence type="ECO:0000313" key="3">
    <source>
        <dbReference type="Proteomes" id="UP000305939"/>
    </source>
</evidence>
<protein>
    <submittedName>
        <fullName evidence="2">Uncharacterized protein</fullName>
    </submittedName>
</protein>
<evidence type="ECO:0000256" key="1">
    <source>
        <dbReference type="SAM" id="Phobius"/>
    </source>
</evidence>
<keyword evidence="1" id="KW-1133">Transmembrane helix</keyword>
<dbReference type="OrthoDB" id="1394992at2"/>
<feature type="transmembrane region" description="Helical" evidence="1">
    <location>
        <begin position="310"/>
        <end position="330"/>
    </location>
</feature>
<feature type="transmembrane region" description="Helical" evidence="1">
    <location>
        <begin position="413"/>
        <end position="432"/>
    </location>
</feature>
<keyword evidence="1" id="KW-0812">Transmembrane</keyword>
<feature type="transmembrane region" description="Helical" evidence="1">
    <location>
        <begin position="182"/>
        <end position="202"/>
    </location>
</feature>
<dbReference type="EMBL" id="SSMC01000004">
    <property type="protein sequence ID" value="THD65695.1"/>
    <property type="molecule type" value="Genomic_DNA"/>
</dbReference>
<feature type="transmembrane region" description="Helical" evidence="1">
    <location>
        <begin position="448"/>
        <end position="467"/>
    </location>
</feature>
<dbReference type="AlphaFoldDB" id="A0A4S3LX01"/>
<feature type="transmembrane region" description="Helical" evidence="1">
    <location>
        <begin position="388"/>
        <end position="406"/>
    </location>
</feature>
<feature type="transmembrane region" description="Helical" evidence="1">
    <location>
        <begin position="336"/>
        <end position="357"/>
    </location>
</feature>
<feature type="transmembrane region" description="Helical" evidence="1">
    <location>
        <begin position="208"/>
        <end position="228"/>
    </location>
</feature>
<feature type="transmembrane region" description="Helical" evidence="1">
    <location>
        <begin position="549"/>
        <end position="566"/>
    </location>
</feature>
<sequence length="718" mass="80728">MNKKIITYLLQGILFLMCFIPLAARADIVYPARLELREVDPGIFEVYFVLPVINGKVIKAAPVFPDFCSMLEEPQMSGNMYVKETRWRIQCEPQQLYGQSIGISGLLGSQVTIILIVTTLEGRTYNTTLNPAAAYYEIPPPPTTLNLFSQGILRGGSIPLSNLVFGLLIFTLILTRSFSRRNMVIILSSGIMIGYLLTYFEWLRIPGWLFEITALLLTCIMIIAKYLRQHVFINTDKVELPLTACVVFLGAEQATSFGTMGYTEGETGLMMIFTLTGIVLGVLLFYELIRQGLGLVALFNNEKTLPENAMISLTGIISIGLLIYQSSLLWNTPSLFPPIPVLLWIITLVMIAVLMMFAHRQNQIHILWILLPYFGGLIAGFTDLSFPYPAEVTLGLGMLCLIPVYFHAFRDPFLPRVLLAFLSFSSGVWLAMETDQNLSYPIARSLEFSLIALFAGGLLLPVMTGFFKTDKAEKSIQTSLKVLFAAVFLLIGVNFFFTSELRVHEPLTSPFLQIPLLSLALILLGVFFWPKRKKVHKDLGVTTRKPSTAFLMFALAFCFIGIRSAVQNPWFNTSNMDRQGAENVMQQILSNTYTAFNLEDEELLFETLSSNIDEDLLDNVYLDSRRRLTMGLREGAEVTVEDVSVAILGDAENSPAETTFSYPATWTVTARVKHLKHIHYRRNRYTGTIEMKTNNNSWKISKIILNSEEREVIPSATL</sequence>
<feature type="transmembrane region" description="Helical" evidence="1">
    <location>
        <begin position="268"/>
        <end position="289"/>
    </location>
</feature>
<feature type="transmembrane region" description="Helical" evidence="1">
    <location>
        <begin position="156"/>
        <end position="175"/>
    </location>
</feature>
<gene>
    <name evidence="2" type="ORF">E7Z59_13980</name>
</gene>
<feature type="transmembrane region" description="Helical" evidence="1">
    <location>
        <begin position="364"/>
        <end position="382"/>
    </location>
</feature>
<proteinExistence type="predicted"/>
<reference evidence="2 3" key="1">
    <citation type="submission" date="2019-04" db="EMBL/GenBank/DDBJ databases">
        <title>Draft genome sequence of Robertkochia marina CC-AMO-30D.</title>
        <authorList>
            <person name="Hameed A."/>
            <person name="Lin S.-Y."/>
            <person name="Shahina M."/>
            <person name="Lai W.-A."/>
            <person name="Young C.-C."/>
        </authorList>
    </citation>
    <scope>NUCLEOTIDE SEQUENCE [LARGE SCALE GENOMIC DNA]</scope>
    <source>
        <strain evidence="2 3">CC-AMO-30D</strain>
    </source>
</reference>